<comment type="caution">
    <text evidence="3">The sequence shown here is derived from an EMBL/GenBank/DDBJ whole genome shotgun (WGS) entry which is preliminary data.</text>
</comment>
<evidence type="ECO:0000313" key="3">
    <source>
        <dbReference type="EMBL" id="KAE9195207.1"/>
    </source>
</evidence>
<dbReference type="EMBL" id="QXGC01001835">
    <property type="protein sequence ID" value="KAE9195207.1"/>
    <property type="molecule type" value="Genomic_DNA"/>
</dbReference>
<feature type="signal peptide" evidence="1">
    <location>
        <begin position="1"/>
        <end position="30"/>
    </location>
</feature>
<sequence>MMRTGKSTHGKAWTSDEVLVLVTAWMHALAEILPVGHTTDQFNARVYDLYVEALCELRAELSGCAKETNEVFLERTVTVSGPEGGLAVMGAEFRPRSERPIKSKMGSLRQMFALISDHNSGRLVGSTGKPAWFDLEPEERTCVLQKWKRVAIAEQSYGALSGVFEDDPSVHPVNGRWGRPERTRDAVDIMEEVMDKAVKAVREASRREIEEYIKHQEKENDKTRALLRELFGGY</sequence>
<dbReference type="AlphaFoldDB" id="A0A6G0N6E7"/>
<accession>A0A6G0N6E7</accession>
<feature type="chain" id="PRO_5036384581" description="DDE Tnp4 domain-containing protein" evidence="1">
    <location>
        <begin position="31"/>
        <end position="234"/>
    </location>
</feature>
<evidence type="ECO:0000256" key="1">
    <source>
        <dbReference type="SAM" id="SignalP"/>
    </source>
</evidence>
<reference evidence="4 5" key="1">
    <citation type="submission" date="2018-09" db="EMBL/GenBank/DDBJ databases">
        <title>Genomic investigation of the strawberry pathogen Phytophthora fragariae indicates pathogenicity is determined by transcriptional variation in three key races.</title>
        <authorList>
            <person name="Adams T.M."/>
            <person name="Armitage A.D."/>
            <person name="Sobczyk M.K."/>
            <person name="Bates H.J."/>
            <person name="Dunwell J.M."/>
            <person name="Nellist C.F."/>
            <person name="Harrison R.J."/>
        </authorList>
    </citation>
    <scope>NUCLEOTIDE SEQUENCE [LARGE SCALE GENOMIC DNA]</scope>
    <source>
        <strain evidence="3 4">BC-23</strain>
        <strain evidence="2 5">ONT-3</strain>
    </source>
</reference>
<evidence type="ECO:0008006" key="6">
    <source>
        <dbReference type="Google" id="ProtNLM"/>
    </source>
</evidence>
<name>A0A6G0N6E7_9STRA</name>
<evidence type="ECO:0000313" key="5">
    <source>
        <dbReference type="Proteomes" id="UP000488956"/>
    </source>
</evidence>
<organism evidence="3 4">
    <name type="scientific">Phytophthora fragariae</name>
    <dbReference type="NCBI Taxonomy" id="53985"/>
    <lineage>
        <taxon>Eukaryota</taxon>
        <taxon>Sar</taxon>
        <taxon>Stramenopiles</taxon>
        <taxon>Oomycota</taxon>
        <taxon>Peronosporomycetes</taxon>
        <taxon>Peronosporales</taxon>
        <taxon>Peronosporaceae</taxon>
        <taxon>Phytophthora</taxon>
    </lineage>
</organism>
<dbReference type="Proteomes" id="UP000488956">
    <property type="component" value="Unassembled WGS sequence"/>
</dbReference>
<protein>
    <recommendedName>
        <fullName evidence="6">DDE Tnp4 domain-containing protein</fullName>
    </recommendedName>
</protein>
<evidence type="ECO:0000313" key="2">
    <source>
        <dbReference type="EMBL" id="KAE9084096.1"/>
    </source>
</evidence>
<keyword evidence="1" id="KW-0732">Signal</keyword>
<gene>
    <name evidence="3" type="ORF">PF004_g20497</name>
    <name evidence="2" type="ORF">PF010_g20977</name>
</gene>
<proteinExistence type="predicted"/>
<dbReference type="Proteomes" id="UP000476176">
    <property type="component" value="Unassembled WGS sequence"/>
</dbReference>
<dbReference type="EMBL" id="QXFX01001835">
    <property type="protein sequence ID" value="KAE9084096.1"/>
    <property type="molecule type" value="Genomic_DNA"/>
</dbReference>
<evidence type="ECO:0000313" key="4">
    <source>
        <dbReference type="Proteomes" id="UP000476176"/>
    </source>
</evidence>